<organism evidence="1 2">
    <name type="scientific">Emiliania huxleyi (strain CCMP1516)</name>
    <dbReference type="NCBI Taxonomy" id="280463"/>
    <lineage>
        <taxon>Eukaryota</taxon>
        <taxon>Haptista</taxon>
        <taxon>Haptophyta</taxon>
        <taxon>Prymnesiophyceae</taxon>
        <taxon>Isochrysidales</taxon>
        <taxon>Noelaerhabdaceae</taxon>
        <taxon>Emiliania</taxon>
    </lineage>
</organism>
<dbReference type="RefSeq" id="XP_005782459.1">
    <property type="nucleotide sequence ID" value="XM_005782402.1"/>
</dbReference>
<keyword evidence="2" id="KW-1185">Reference proteome</keyword>
<name>A0A0D3K2P5_EMIH1</name>
<protein>
    <submittedName>
        <fullName evidence="1">Uncharacterized protein</fullName>
    </submittedName>
</protein>
<accession>A0A0D3K2P5</accession>
<reference evidence="1" key="2">
    <citation type="submission" date="2024-10" db="UniProtKB">
        <authorList>
            <consortium name="EnsemblProtists"/>
        </authorList>
    </citation>
    <scope>IDENTIFICATION</scope>
</reference>
<evidence type="ECO:0000313" key="1">
    <source>
        <dbReference type="EnsemblProtists" id="EOD30030"/>
    </source>
</evidence>
<dbReference type="AlphaFoldDB" id="A0A0D3K2P5"/>
<dbReference type="EnsemblProtists" id="EOD19103">
    <property type="protein sequence ID" value="EOD19103"/>
    <property type="gene ID" value="EMIHUDRAFT_118162"/>
</dbReference>
<dbReference type="EnsemblProtists" id="EOD30030">
    <property type="protein sequence ID" value="EOD30030"/>
    <property type="gene ID" value="EMIHUDRAFT_99494"/>
</dbReference>
<dbReference type="GeneID" id="17275304"/>
<dbReference type="KEGG" id="ehx:EMIHUDRAFT_99494"/>
<dbReference type="Proteomes" id="UP000013827">
    <property type="component" value="Unassembled WGS sequence"/>
</dbReference>
<dbReference type="RefSeq" id="XP_005771532.1">
    <property type="nucleotide sequence ID" value="XM_005771475.1"/>
</dbReference>
<dbReference type="HOGENOM" id="CLU_1879313_0_0_1"/>
<dbReference type="PaxDb" id="2903-EOD19103"/>
<sequence length="136" mass="14709">MLASLARRGVGRLHCGGRQHAMSRLASRIPHLPATATPQLRSFVSGRSPADHLSDELAEANLLLSDLLDDDDRSSDDFKADLEEVRAAYAAVREAYDAAMAALPEKEQVSLRKNFDLAVVGLRDKLVALEEEAGGV</sequence>
<proteinExistence type="predicted"/>
<dbReference type="GeneID" id="17264648"/>
<reference evidence="2" key="1">
    <citation type="journal article" date="2013" name="Nature">
        <title>Pan genome of the phytoplankton Emiliania underpins its global distribution.</title>
        <authorList>
            <person name="Read B.A."/>
            <person name="Kegel J."/>
            <person name="Klute M.J."/>
            <person name="Kuo A."/>
            <person name="Lefebvre S.C."/>
            <person name="Maumus F."/>
            <person name="Mayer C."/>
            <person name="Miller J."/>
            <person name="Monier A."/>
            <person name="Salamov A."/>
            <person name="Young J."/>
            <person name="Aguilar M."/>
            <person name="Claverie J.M."/>
            <person name="Frickenhaus S."/>
            <person name="Gonzalez K."/>
            <person name="Herman E.K."/>
            <person name="Lin Y.C."/>
            <person name="Napier J."/>
            <person name="Ogata H."/>
            <person name="Sarno A.F."/>
            <person name="Shmutz J."/>
            <person name="Schroeder D."/>
            <person name="de Vargas C."/>
            <person name="Verret F."/>
            <person name="von Dassow P."/>
            <person name="Valentin K."/>
            <person name="Van de Peer Y."/>
            <person name="Wheeler G."/>
            <person name="Dacks J.B."/>
            <person name="Delwiche C.F."/>
            <person name="Dyhrman S.T."/>
            <person name="Glockner G."/>
            <person name="John U."/>
            <person name="Richards T."/>
            <person name="Worden A.Z."/>
            <person name="Zhang X."/>
            <person name="Grigoriev I.V."/>
            <person name="Allen A.E."/>
            <person name="Bidle K."/>
            <person name="Borodovsky M."/>
            <person name="Bowler C."/>
            <person name="Brownlee C."/>
            <person name="Cock J.M."/>
            <person name="Elias M."/>
            <person name="Gladyshev V.N."/>
            <person name="Groth M."/>
            <person name="Guda C."/>
            <person name="Hadaegh A."/>
            <person name="Iglesias-Rodriguez M.D."/>
            <person name="Jenkins J."/>
            <person name="Jones B.M."/>
            <person name="Lawson T."/>
            <person name="Leese F."/>
            <person name="Lindquist E."/>
            <person name="Lobanov A."/>
            <person name="Lomsadze A."/>
            <person name="Malik S.B."/>
            <person name="Marsh M.E."/>
            <person name="Mackinder L."/>
            <person name="Mock T."/>
            <person name="Mueller-Roeber B."/>
            <person name="Pagarete A."/>
            <person name="Parker M."/>
            <person name="Probert I."/>
            <person name="Quesneville H."/>
            <person name="Raines C."/>
            <person name="Rensing S.A."/>
            <person name="Riano-Pachon D.M."/>
            <person name="Richier S."/>
            <person name="Rokitta S."/>
            <person name="Shiraiwa Y."/>
            <person name="Soanes D.M."/>
            <person name="van der Giezen M."/>
            <person name="Wahlund T.M."/>
            <person name="Williams B."/>
            <person name="Wilson W."/>
            <person name="Wolfe G."/>
            <person name="Wurch L.L."/>
        </authorList>
    </citation>
    <scope>NUCLEOTIDE SEQUENCE</scope>
</reference>
<dbReference type="KEGG" id="ehx:EMIHUDRAFT_118162"/>
<evidence type="ECO:0000313" key="2">
    <source>
        <dbReference type="Proteomes" id="UP000013827"/>
    </source>
</evidence>